<dbReference type="RefSeq" id="WP_062624740.1">
    <property type="nucleotide sequence ID" value="NZ_CAXOUM010000025.1"/>
</dbReference>
<dbReference type="AlphaFoldDB" id="A0A162J9T4"/>
<comment type="caution">
    <text evidence="2">The sequence shown here is derived from an EMBL/GenBank/DDBJ whole genome shotgun (WGS) entry which is preliminary data.</text>
</comment>
<proteinExistence type="predicted"/>
<name>A0A162J9T4_9FUSO</name>
<dbReference type="eggNOG" id="ENOG502ZAUK">
    <property type="taxonomic scope" value="Bacteria"/>
</dbReference>
<feature type="coiled-coil region" evidence="1">
    <location>
        <begin position="405"/>
        <end position="446"/>
    </location>
</feature>
<feature type="coiled-coil region" evidence="1">
    <location>
        <begin position="234"/>
        <end position="261"/>
    </location>
</feature>
<dbReference type="EMBL" id="LVEA01000001">
    <property type="protein sequence ID" value="KYL05403.1"/>
    <property type="molecule type" value="Genomic_DNA"/>
</dbReference>
<dbReference type="Proteomes" id="UP000075816">
    <property type="component" value="Unassembled WGS sequence"/>
</dbReference>
<evidence type="ECO:0000256" key="1">
    <source>
        <dbReference type="SAM" id="Coils"/>
    </source>
</evidence>
<gene>
    <name evidence="2" type="ORF">A2J07_01315</name>
</gene>
<evidence type="ECO:0000313" key="2">
    <source>
        <dbReference type="EMBL" id="KYL05403.1"/>
    </source>
</evidence>
<reference evidence="2 3" key="1">
    <citation type="submission" date="2016-03" db="EMBL/GenBank/DDBJ databases">
        <title>Comparative genomics of human isolates of Fusobacterium necrophorum.</title>
        <authorList>
            <person name="Jensen A."/>
            <person name="Bank S."/>
            <person name="Andersen P.S."/>
            <person name="Kristensen L.H."/>
            <person name="Prag J."/>
        </authorList>
    </citation>
    <scope>NUCLEOTIDE SEQUENCE [LARGE SCALE GENOMIC DNA]</scope>
    <source>
        <strain evidence="2 3">LS_1264</strain>
    </source>
</reference>
<dbReference type="KEGG" id="fnf:BSQ88_04390"/>
<sequence length="1137" mass="136647">MEKFRRQNRNSIIKIIISNYDTKGIKELKVRYRKQAQLDTFIIKTEIVNNDIFIKSIIEKAREKYRYSFLFDGEEKYHFKNKSSVEIVKKDIFSQTPDNMIRNYKITLKISEKNPRVVEAEIEDLMNSTILKDGRRSARREKSMTERKLIEEKVAKNYSLLANCPMEEVDSIKIYKIKRFLTYRSNMLLYFASINSFLCEGIKGKDNETEEIWHLKDNDVRKEKVRENFKNKLIQSTENYNSSLKNQIEEKEKLLRKEFKKGAFYRTIIKKLQQERIKELSEKSLTEDCEKIIKLYSKLRHSLMHYDYQYFENLFENKKNDDLMKDLNLDLFKSLPLIRKMKLNNKVNYLEDGDTLFVLQKTKKAKTLYQIYDALCEQKNGFNKFINDFFVSDGEENTVFKQIINEKFQSEMEFLEKRISESEKKNEKLKKKLDSMKAHFRNINSEDTKEAYFWDIHSSRNYKTKYNERKNLVNEYTELLGSSKEKKLLREEITKINRQLLKLKQEMEEITKKNSLFRLEYKMKIAFGFLFCEFDGNISKFKDEFDASNQEKIIQYHKNGEKYLTSFLKEEEKEKFNLEKMQKIIQKTEEEDWLLPETKNNLFKFYLLTYLLLPYELKGDFLGFVKKHYYDIKNVDFIDENQNNIQVSQTVEKQEDYFYHKIRLFEKNTKKYEIVKYSIVPNEKLKQYFEDLGIDIKYLTGSVESGEKWLGENLGIDIKYLTVEQKSEVSEEKNKKVSLKNNGMFNKTILLFVFKYYQIAFKLFNDIELYSLFFLREKSGKPLEIFRKELESKMKDGYLNFGQLLYVVYEVLVKNKDLDKILSKKIDYRKDKSFSPEIAYLRNFLSHLNYSKFLDNFMKINTNKSDENKEVLIPSIKIQKMIQFIEKCNLQNQIDFDFNFVNDFYMRKEKMFFIQLKQIFPDINSTEKQKMNEKEEILRNRYHLTDKKNEQIKDEHEAQSQLYEKILSLQKIYSSDKNNFYGRLKEEKLLFLEKQGKKKLSMEEIKDKIAGDISDLLGILKKEITRDIKDKLTEKFRYCEEKLLNLSFYNHQDKKKEESIRVFLIRDKNSDNFKFESILDDGSNKIFISKNGKEITIQCCDKVLETLIIEKNTLKISSNGKIISLIPHYSYSIDVKY</sequence>
<protein>
    <submittedName>
        <fullName evidence="2">Uncharacterized protein</fullName>
    </submittedName>
</protein>
<dbReference type="NCBIfam" id="NF038193">
    <property type="entry name" value="VI_Cas13c"/>
    <property type="match status" value="1"/>
</dbReference>
<organism evidence="2 3">
    <name type="scientific">Fusobacterium necrophorum subsp. funduliforme</name>
    <dbReference type="NCBI Taxonomy" id="143387"/>
    <lineage>
        <taxon>Bacteria</taxon>
        <taxon>Fusobacteriati</taxon>
        <taxon>Fusobacteriota</taxon>
        <taxon>Fusobacteriia</taxon>
        <taxon>Fusobacteriales</taxon>
        <taxon>Fusobacteriaceae</taxon>
        <taxon>Fusobacterium</taxon>
    </lineage>
</organism>
<evidence type="ECO:0000313" key="3">
    <source>
        <dbReference type="Proteomes" id="UP000075816"/>
    </source>
</evidence>
<feature type="coiled-coil region" evidence="1">
    <location>
        <begin position="486"/>
        <end position="520"/>
    </location>
</feature>
<keyword evidence="1" id="KW-0175">Coiled coil</keyword>
<accession>A0A162J9T4</accession>